<dbReference type="RefSeq" id="WP_244518641.1">
    <property type="nucleotide sequence ID" value="NZ_FOLL01000002.1"/>
</dbReference>
<organism evidence="8 9">
    <name type="scientific">Parapedobacter composti</name>
    <dbReference type="NCBI Taxonomy" id="623281"/>
    <lineage>
        <taxon>Bacteria</taxon>
        <taxon>Pseudomonadati</taxon>
        <taxon>Bacteroidota</taxon>
        <taxon>Sphingobacteriia</taxon>
        <taxon>Sphingobacteriales</taxon>
        <taxon>Sphingobacteriaceae</taxon>
        <taxon>Parapedobacter</taxon>
    </lineage>
</organism>
<dbReference type="Proteomes" id="UP000199577">
    <property type="component" value="Unassembled WGS sequence"/>
</dbReference>
<keyword evidence="4 7" id="KW-0326">Glycosidase</keyword>
<keyword evidence="3 7" id="KW-0378">Hydrolase</keyword>
<evidence type="ECO:0000256" key="6">
    <source>
        <dbReference type="PIRSR" id="PIRSR606710-2"/>
    </source>
</evidence>
<dbReference type="STRING" id="623281.SAMN05421747_10214"/>
<sequence length="366" mass="40156">MMLHVLFSQVFIVLLTIAGCGRLPKDQHPNDQQPPATGASTYTNPVFEPILADPTVIRDPQTGHFYAYGTQDDWGDGQGSRLIPILGSTDLVDWQVVGEALSSKPAWKNNGGLWAPDVNEVDGKYYLYYAYSTWGDPNPGIGVAVAEKPTGPFVDHGKLFTSEEVGVPNSIDAFFFEEEGEKYLFWGSFSDLPAQGTYAVRLADDGLSVPDLSQKIKIAAGDYEAVMIHKRDGYYYFFGSKGSCCDGANSQYHVLVARSNNLMGPYLDKEGHAITERGKGTLFLKGNEKIAGPGHNAQLIADDEGTDWFIYHGIDRSKGKVSSGASRRMLMLDKVHWNDGWPEIAGGVPSMTPQEAPRFGQRQTVF</sequence>
<dbReference type="InterPro" id="IPR050727">
    <property type="entry name" value="GH43_arabinanases"/>
</dbReference>
<comment type="pathway">
    <text evidence="1">Glycan metabolism; L-arabinan degradation.</text>
</comment>
<feature type="site" description="Important for catalytic activity, responsible for pKa modulation of the active site Glu and correct orientation of both the proton donor and substrate" evidence="6">
    <location>
        <position position="172"/>
    </location>
</feature>
<name>A0A1I1ETQ6_9SPHI</name>
<dbReference type="AlphaFoldDB" id="A0A1I1ETQ6"/>
<comment type="similarity">
    <text evidence="2 7">Belongs to the glycosyl hydrolase 43 family.</text>
</comment>
<accession>A0A1I1ETQ6</accession>
<evidence type="ECO:0000256" key="7">
    <source>
        <dbReference type="RuleBase" id="RU361187"/>
    </source>
</evidence>
<dbReference type="PANTHER" id="PTHR43301:SF3">
    <property type="entry name" value="ARABINAN ENDO-1,5-ALPHA-L-ARABINOSIDASE A-RELATED"/>
    <property type="match status" value="1"/>
</dbReference>
<evidence type="ECO:0000256" key="1">
    <source>
        <dbReference type="ARBA" id="ARBA00004834"/>
    </source>
</evidence>
<gene>
    <name evidence="8" type="ORF">SAMN05421747_10214</name>
</gene>
<reference evidence="8 9" key="1">
    <citation type="submission" date="2016-10" db="EMBL/GenBank/DDBJ databases">
        <authorList>
            <person name="de Groot N.N."/>
        </authorList>
    </citation>
    <scope>NUCLEOTIDE SEQUENCE [LARGE SCALE GENOMIC DNA]</scope>
    <source>
        <strain evidence="8 9">DSM 22900</strain>
    </source>
</reference>
<dbReference type="Gene3D" id="2.115.10.20">
    <property type="entry name" value="Glycosyl hydrolase domain, family 43"/>
    <property type="match status" value="1"/>
</dbReference>
<feature type="active site" description="Proton acceptor" evidence="5">
    <location>
        <position position="53"/>
    </location>
</feature>
<dbReference type="PANTHER" id="PTHR43301">
    <property type="entry name" value="ARABINAN ENDO-1,5-ALPHA-L-ARABINOSIDASE"/>
    <property type="match status" value="1"/>
</dbReference>
<dbReference type="Pfam" id="PF04616">
    <property type="entry name" value="Glyco_hydro_43"/>
    <property type="match status" value="1"/>
</dbReference>
<keyword evidence="9" id="KW-1185">Reference proteome</keyword>
<evidence type="ECO:0000313" key="9">
    <source>
        <dbReference type="Proteomes" id="UP000199577"/>
    </source>
</evidence>
<dbReference type="GO" id="GO:0004553">
    <property type="term" value="F:hydrolase activity, hydrolyzing O-glycosyl compounds"/>
    <property type="evidence" value="ECO:0007669"/>
    <property type="project" value="InterPro"/>
</dbReference>
<dbReference type="CDD" id="cd18616">
    <property type="entry name" value="GH43_ABN-like"/>
    <property type="match status" value="1"/>
</dbReference>
<proteinExistence type="inferred from homology"/>
<dbReference type="InterPro" id="IPR023296">
    <property type="entry name" value="Glyco_hydro_beta-prop_sf"/>
</dbReference>
<dbReference type="GO" id="GO:0005975">
    <property type="term" value="P:carbohydrate metabolic process"/>
    <property type="evidence" value="ECO:0007669"/>
    <property type="project" value="InterPro"/>
</dbReference>
<dbReference type="SUPFAM" id="SSF75005">
    <property type="entry name" value="Arabinanase/levansucrase/invertase"/>
    <property type="match status" value="1"/>
</dbReference>
<dbReference type="InterPro" id="IPR006710">
    <property type="entry name" value="Glyco_hydro_43"/>
</dbReference>
<evidence type="ECO:0000256" key="3">
    <source>
        <dbReference type="ARBA" id="ARBA00022801"/>
    </source>
</evidence>
<dbReference type="EMBL" id="FOLL01000002">
    <property type="protein sequence ID" value="SFB90484.1"/>
    <property type="molecule type" value="Genomic_DNA"/>
</dbReference>
<protein>
    <submittedName>
        <fullName evidence="8">Arabinan endo-1,5-alpha-L-arabinosidase</fullName>
    </submittedName>
</protein>
<evidence type="ECO:0000256" key="5">
    <source>
        <dbReference type="PIRSR" id="PIRSR606710-1"/>
    </source>
</evidence>
<feature type="active site" description="Proton donor" evidence="5">
    <location>
        <position position="224"/>
    </location>
</feature>
<evidence type="ECO:0000256" key="4">
    <source>
        <dbReference type="ARBA" id="ARBA00023295"/>
    </source>
</evidence>
<evidence type="ECO:0000256" key="2">
    <source>
        <dbReference type="ARBA" id="ARBA00009865"/>
    </source>
</evidence>
<evidence type="ECO:0000313" key="8">
    <source>
        <dbReference type="EMBL" id="SFB90484.1"/>
    </source>
</evidence>